<evidence type="ECO:0000256" key="1">
    <source>
        <dbReference type="ARBA" id="ARBA00004651"/>
    </source>
</evidence>
<name>A0A1W6YSR3_9BORD</name>
<feature type="transmembrane region" description="Helical" evidence="8">
    <location>
        <begin position="311"/>
        <end position="328"/>
    </location>
</feature>
<evidence type="ECO:0000256" key="6">
    <source>
        <dbReference type="ARBA" id="ARBA00023136"/>
    </source>
</evidence>
<dbReference type="AlphaFoldDB" id="A0A1W6YSR3"/>
<dbReference type="GO" id="GO:0071555">
    <property type="term" value="P:cell wall organization"/>
    <property type="evidence" value="ECO:0007669"/>
    <property type="project" value="TreeGrafter"/>
</dbReference>
<dbReference type="PANTHER" id="PTHR22926">
    <property type="entry name" value="PHOSPHO-N-ACETYLMURAMOYL-PENTAPEPTIDE-TRANSFERASE"/>
    <property type="match status" value="1"/>
</dbReference>
<dbReference type="RefSeq" id="WP_086067431.1">
    <property type="nucleotide sequence ID" value="NZ_CP021108.1"/>
</dbReference>
<feature type="binding site" evidence="7">
    <location>
        <position position="218"/>
    </location>
    <ligand>
        <name>Mg(2+)</name>
        <dbReference type="ChEBI" id="CHEBI:18420"/>
    </ligand>
</feature>
<dbReference type="GO" id="GO:0009103">
    <property type="term" value="P:lipopolysaccharide biosynthetic process"/>
    <property type="evidence" value="ECO:0007669"/>
    <property type="project" value="TreeGrafter"/>
</dbReference>
<feature type="transmembrane region" description="Helical" evidence="8">
    <location>
        <begin position="104"/>
        <end position="124"/>
    </location>
</feature>
<feature type="transmembrane region" description="Helical" evidence="8">
    <location>
        <begin position="244"/>
        <end position="263"/>
    </location>
</feature>
<dbReference type="GO" id="GO:0044038">
    <property type="term" value="P:cell wall macromolecule biosynthetic process"/>
    <property type="evidence" value="ECO:0007669"/>
    <property type="project" value="TreeGrafter"/>
</dbReference>
<dbReference type="EMBL" id="CP021108">
    <property type="protein sequence ID" value="ARP84107.1"/>
    <property type="molecule type" value="Genomic_DNA"/>
</dbReference>
<dbReference type="GO" id="GO:0005886">
    <property type="term" value="C:plasma membrane"/>
    <property type="evidence" value="ECO:0007669"/>
    <property type="project" value="UniProtKB-SubCell"/>
</dbReference>
<evidence type="ECO:0000256" key="4">
    <source>
        <dbReference type="ARBA" id="ARBA00022692"/>
    </source>
</evidence>
<comment type="cofactor">
    <cofactor evidence="7">
        <name>Mg(2+)</name>
        <dbReference type="ChEBI" id="CHEBI:18420"/>
    </cofactor>
</comment>
<feature type="transmembrane region" description="Helical" evidence="8">
    <location>
        <begin position="219"/>
        <end position="238"/>
    </location>
</feature>
<dbReference type="CDD" id="cd06912">
    <property type="entry name" value="GT_MraY_like"/>
    <property type="match status" value="1"/>
</dbReference>
<keyword evidence="6 8" id="KW-0472">Membrane</keyword>
<feature type="transmembrane region" description="Helical" evidence="8">
    <location>
        <begin position="163"/>
        <end position="183"/>
    </location>
</feature>
<dbReference type="OrthoDB" id="9783652at2"/>
<dbReference type="KEGG" id="bgv:CAL12_27020"/>
<dbReference type="GO" id="GO:0046872">
    <property type="term" value="F:metal ion binding"/>
    <property type="evidence" value="ECO:0007669"/>
    <property type="project" value="UniProtKB-KW"/>
</dbReference>
<organism evidence="9 10">
    <name type="scientific">Bordetella genomosp. 8</name>
    <dbReference type="NCBI Taxonomy" id="1416806"/>
    <lineage>
        <taxon>Bacteria</taxon>
        <taxon>Pseudomonadati</taxon>
        <taxon>Pseudomonadota</taxon>
        <taxon>Betaproteobacteria</taxon>
        <taxon>Burkholderiales</taxon>
        <taxon>Alcaligenaceae</taxon>
        <taxon>Bordetella</taxon>
    </lineage>
</organism>
<keyword evidence="7" id="KW-0460">Magnesium</keyword>
<keyword evidence="7" id="KW-0479">Metal-binding</keyword>
<feature type="transmembrane region" description="Helical" evidence="8">
    <location>
        <begin position="47"/>
        <end position="66"/>
    </location>
</feature>
<evidence type="ECO:0000256" key="2">
    <source>
        <dbReference type="ARBA" id="ARBA00022475"/>
    </source>
</evidence>
<dbReference type="STRING" id="1416806.CAL12_27020"/>
<feature type="transmembrane region" description="Helical" evidence="8">
    <location>
        <begin position="72"/>
        <end position="92"/>
    </location>
</feature>
<accession>A0A1W6YSR3</accession>
<evidence type="ECO:0000313" key="9">
    <source>
        <dbReference type="EMBL" id="ARP84107.1"/>
    </source>
</evidence>
<keyword evidence="3 9" id="KW-0808">Transferase</keyword>
<dbReference type="Proteomes" id="UP000194151">
    <property type="component" value="Chromosome"/>
</dbReference>
<comment type="subcellular location">
    <subcellularLocation>
        <location evidence="1">Cell membrane</location>
        <topology evidence="1">Multi-pass membrane protein</topology>
    </subcellularLocation>
</comment>
<keyword evidence="4 8" id="KW-0812">Transmembrane</keyword>
<dbReference type="InterPro" id="IPR000715">
    <property type="entry name" value="Glycosyl_transferase_4"/>
</dbReference>
<proteinExistence type="predicted"/>
<dbReference type="PANTHER" id="PTHR22926:SF3">
    <property type="entry name" value="UNDECAPRENYL-PHOSPHATE ALPHA-N-ACETYLGLUCOSAMINYL 1-PHOSPHATE TRANSFERASE"/>
    <property type="match status" value="1"/>
</dbReference>
<feature type="binding site" evidence="7">
    <location>
        <position position="158"/>
    </location>
    <ligand>
        <name>Mg(2+)</name>
        <dbReference type="ChEBI" id="CHEBI:18420"/>
    </ligand>
</feature>
<evidence type="ECO:0000313" key="10">
    <source>
        <dbReference type="Proteomes" id="UP000194151"/>
    </source>
</evidence>
<keyword evidence="2" id="KW-1003">Cell membrane</keyword>
<dbReference type="Pfam" id="PF00953">
    <property type="entry name" value="Glycos_transf_4"/>
    <property type="match status" value="1"/>
</dbReference>
<evidence type="ECO:0000256" key="7">
    <source>
        <dbReference type="PIRSR" id="PIRSR600715-1"/>
    </source>
</evidence>
<keyword evidence="10" id="KW-1185">Reference proteome</keyword>
<reference evidence="9 10" key="1">
    <citation type="submission" date="2017-05" db="EMBL/GenBank/DDBJ databases">
        <title>Complete and WGS of Bordetella genogroups.</title>
        <authorList>
            <person name="Spilker T."/>
            <person name="LiPuma J."/>
        </authorList>
    </citation>
    <scope>NUCLEOTIDE SEQUENCE [LARGE SCALE GENOMIC DNA]</scope>
    <source>
        <strain evidence="9 10">AU19157</strain>
    </source>
</reference>
<gene>
    <name evidence="9" type="ORF">CAL12_27020</name>
</gene>
<dbReference type="GO" id="GO:0016780">
    <property type="term" value="F:phosphotransferase activity, for other substituted phosphate groups"/>
    <property type="evidence" value="ECO:0007669"/>
    <property type="project" value="InterPro"/>
</dbReference>
<feature type="transmembrane region" description="Helical" evidence="8">
    <location>
        <begin position="334"/>
        <end position="352"/>
    </location>
</feature>
<feature type="transmembrane region" description="Helical" evidence="8">
    <location>
        <begin position="136"/>
        <end position="156"/>
    </location>
</feature>
<feature type="transmembrane region" description="Helical" evidence="8">
    <location>
        <begin position="189"/>
        <end position="207"/>
    </location>
</feature>
<keyword evidence="5 8" id="KW-1133">Transmembrane helix</keyword>
<feature type="transmembrane region" description="Helical" evidence="8">
    <location>
        <begin position="6"/>
        <end position="26"/>
    </location>
</feature>
<evidence type="ECO:0000256" key="5">
    <source>
        <dbReference type="ARBA" id="ARBA00022989"/>
    </source>
</evidence>
<evidence type="ECO:0000256" key="3">
    <source>
        <dbReference type="ARBA" id="ARBA00022679"/>
    </source>
</evidence>
<sequence length="370" mass="41259">MLYVSIAFLASAAFTLLTLRLGHWHLRYTGDTDLTGVQKYHVRPVPRVGGIALVVGMLVVAGAAGWREPALVKPLLLLLLLLCSLPAFLGGLAEDLTKRVRAIWRLLLAMLAGTLAFWLLNAAVLRLDIIGIDWLLQFWFVSLLCTAIAVGGAANAINIIDGYNGLAAVVSIMILAGMAYVSFYLGDRLLVVASIGMMGAIGGFLIWNYPRGLIFLGDGGAYFIGYMIGELSILLLYRHPHVSAWFPLLLCIYPVFETLFSIYRKRWLRGRSPGMPDGVHLHMLVYKRLVRWAVGSTEARHKTQRNAMTSPYLWVLSSLAVIPAVLFWQYEYVLMGFVAAFSIVYIMLYRTLVRFATPRWLMVKKEADES</sequence>
<protein>
    <submittedName>
        <fullName evidence="9">Glycosyl transferase</fullName>
    </submittedName>
</protein>
<evidence type="ECO:0000256" key="8">
    <source>
        <dbReference type="SAM" id="Phobius"/>
    </source>
</evidence>